<feature type="domain" description="YknX-like C-terminal permuted SH3-like" evidence="4">
    <location>
        <begin position="294"/>
        <end position="363"/>
    </location>
</feature>
<feature type="chain" id="PRO_5020437842" evidence="2">
    <location>
        <begin position="23"/>
        <end position="366"/>
    </location>
</feature>
<name>A0A4R1LBJ2_9BACT</name>
<dbReference type="GO" id="GO:0015562">
    <property type="term" value="F:efflux transmembrane transporter activity"/>
    <property type="evidence" value="ECO:0007669"/>
    <property type="project" value="TreeGrafter"/>
</dbReference>
<dbReference type="Pfam" id="PF25989">
    <property type="entry name" value="YknX_C"/>
    <property type="match status" value="1"/>
</dbReference>
<dbReference type="Gene3D" id="2.40.30.170">
    <property type="match status" value="1"/>
</dbReference>
<dbReference type="GO" id="GO:1990281">
    <property type="term" value="C:efflux pump complex"/>
    <property type="evidence" value="ECO:0007669"/>
    <property type="project" value="TreeGrafter"/>
</dbReference>
<dbReference type="Gene3D" id="2.40.50.100">
    <property type="match status" value="1"/>
</dbReference>
<comment type="similarity">
    <text evidence="1">Belongs to the membrane fusion protein (MFP) (TC 8.A.1) family.</text>
</comment>
<evidence type="ECO:0000259" key="4">
    <source>
        <dbReference type="Pfam" id="PF25989"/>
    </source>
</evidence>
<accession>A0A4R1LBJ2</accession>
<dbReference type="NCBIfam" id="TIGR01730">
    <property type="entry name" value="RND_mfp"/>
    <property type="match status" value="1"/>
</dbReference>
<dbReference type="Proteomes" id="UP000295210">
    <property type="component" value="Unassembled WGS sequence"/>
</dbReference>
<feature type="domain" description="Multidrug resistance protein MdtA-like barrel-sandwich hybrid" evidence="3">
    <location>
        <begin position="67"/>
        <end position="202"/>
    </location>
</feature>
<evidence type="ECO:0000256" key="1">
    <source>
        <dbReference type="ARBA" id="ARBA00009477"/>
    </source>
</evidence>
<feature type="signal peptide" evidence="2">
    <location>
        <begin position="1"/>
        <end position="22"/>
    </location>
</feature>
<organism evidence="5 6">
    <name type="scientific">Acidipila rosea</name>
    <dbReference type="NCBI Taxonomy" id="768535"/>
    <lineage>
        <taxon>Bacteria</taxon>
        <taxon>Pseudomonadati</taxon>
        <taxon>Acidobacteriota</taxon>
        <taxon>Terriglobia</taxon>
        <taxon>Terriglobales</taxon>
        <taxon>Acidobacteriaceae</taxon>
        <taxon>Acidipila</taxon>
    </lineage>
</organism>
<dbReference type="Pfam" id="PF25917">
    <property type="entry name" value="BSH_RND"/>
    <property type="match status" value="1"/>
</dbReference>
<sequence length="366" mass="39493">MKHLPRVAASLLPMAVPFLLFTAGCNRNANQAAAAPAMRAMPVQTVTVAATPVPQSDDYVATIRSRRSATINPQVAGNITQILTHSGEHVRAGQLLMVIDPTKQEATVQSQEATEKQKLAVYEYNKGQFQRQSALFKAGIISKDAFDQAQQSFQNSKADYDSSVALTATQQRELAYYKITAPFDGVVGDVPVHLGDYASTSTMLTTLDEDRDFEAYIYIPTERASEIRAGLAVDILNNSGKLIEHSTIYFVSPQVDNQLQGILAKAKLHSPPSVIRTDQLVKARVIWTTKPMPTVPVLAVTRLGGQAFVYVAAQHGSDYVAHQKEVQLGDTVGNNYAVLGGLANGEKVIVSGTQFLAEGAPVQPLG</sequence>
<dbReference type="PROSITE" id="PS51257">
    <property type="entry name" value="PROKAR_LIPOPROTEIN"/>
    <property type="match status" value="1"/>
</dbReference>
<dbReference type="PANTHER" id="PTHR30469:SF39">
    <property type="entry name" value="SLL0180 PROTEIN"/>
    <property type="match status" value="1"/>
</dbReference>
<gene>
    <name evidence="5" type="ORF">C7378_1477</name>
</gene>
<proteinExistence type="inferred from homology"/>
<dbReference type="InterPro" id="IPR006143">
    <property type="entry name" value="RND_pump_MFP"/>
</dbReference>
<keyword evidence="6" id="KW-1185">Reference proteome</keyword>
<evidence type="ECO:0000313" key="6">
    <source>
        <dbReference type="Proteomes" id="UP000295210"/>
    </source>
</evidence>
<evidence type="ECO:0000259" key="3">
    <source>
        <dbReference type="Pfam" id="PF25917"/>
    </source>
</evidence>
<dbReference type="PANTHER" id="PTHR30469">
    <property type="entry name" value="MULTIDRUG RESISTANCE PROTEIN MDTA"/>
    <property type="match status" value="1"/>
</dbReference>
<dbReference type="Gene3D" id="2.40.420.20">
    <property type="match status" value="1"/>
</dbReference>
<dbReference type="EMBL" id="SMGK01000002">
    <property type="protein sequence ID" value="TCK73859.1"/>
    <property type="molecule type" value="Genomic_DNA"/>
</dbReference>
<comment type="caution">
    <text evidence="5">The sequence shown here is derived from an EMBL/GenBank/DDBJ whole genome shotgun (WGS) entry which is preliminary data.</text>
</comment>
<dbReference type="InterPro" id="IPR058637">
    <property type="entry name" value="YknX-like_C"/>
</dbReference>
<dbReference type="AlphaFoldDB" id="A0A4R1LBJ2"/>
<dbReference type="InterPro" id="IPR058625">
    <property type="entry name" value="MdtA-like_BSH"/>
</dbReference>
<keyword evidence="2" id="KW-0732">Signal</keyword>
<dbReference type="SUPFAM" id="SSF111369">
    <property type="entry name" value="HlyD-like secretion proteins"/>
    <property type="match status" value="1"/>
</dbReference>
<protein>
    <submittedName>
        <fullName evidence="5">RND family efflux transporter MFP subunit</fullName>
    </submittedName>
</protein>
<evidence type="ECO:0000313" key="5">
    <source>
        <dbReference type="EMBL" id="TCK73859.1"/>
    </source>
</evidence>
<dbReference type="Gene3D" id="1.10.287.470">
    <property type="entry name" value="Helix hairpin bin"/>
    <property type="match status" value="1"/>
</dbReference>
<evidence type="ECO:0000256" key="2">
    <source>
        <dbReference type="SAM" id="SignalP"/>
    </source>
</evidence>
<reference evidence="5 6" key="1">
    <citation type="submission" date="2019-03" db="EMBL/GenBank/DDBJ databases">
        <title>Genomic Encyclopedia of Type Strains, Phase IV (KMG-IV): sequencing the most valuable type-strain genomes for metagenomic binning, comparative biology and taxonomic classification.</title>
        <authorList>
            <person name="Goeker M."/>
        </authorList>
    </citation>
    <scope>NUCLEOTIDE SEQUENCE [LARGE SCALE GENOMIC DNA]</scope>
    <source>
        <strain evidence="5 6">DSM 103428</strain>
    </source>
</reference>